<keyword evidence="1" id="KW-0812">Transmembrane</keyword>
<protein>
    <submittedName>
        <fullName evidence="3">CPBP family intramembrane metalloprotease</fullName>
    </submittedName>
</protein>
<reference evidence="3 4" key="1">
    <citation type="submission" date="2018-08" db="EMBL/GenBank/DDBJ databases">
        <title>Bacillus jemisoniae sp. nov., Bacillus chryseoplanitiae sp. nov., Bacillus resnikiae sp. nov., and Bacillus frankliniae sp. nov., isolated from Viking spacecraft and associated surfaces.</title>
        <authorList>
            <person name="Seuylemezian A."/>
            <person name="Vaishampayan P."/>
        </authorList>
    </citation>
    <scope>NUCLEOTIDE SEQUENCE [LARGE SCALE GENOMIC DNA]</scope>
    <source>
        <strain evidence="3 4">MA001</strain>
    </source>
</reference>
<evidence type="ECO:0000256" key="1">
    <source>
        <dbReference type="SAM" id="Phobius"/>
    </source>
</evidence>
<keyword evidence="1" id="KW-0472">Membrane</keyword>
<feature type="transmembrane region" description="Helical" evidence="1">
    <location>
        <begin position="143"/>
        <end position="162"/>
    </location>
</feature>
<proteinExistence type="predicted"/>
<feature type="transmembrane region" description="Helical" evidence="1">
    <location>
        <begin position="183"/>
        <end position="204"/>
    </location>
</feature>
<gene>
    <name evidence="3" type="ORF">D1953_14285</name>
</gene>
<evidence type="ECO:0000259" key="2">
    <source>
        <dbReference type="Pfam" id="PF02517"/>
    </source>
</evidence>
<dbReference type="EMBL" id="QWVS01000028">
    <property type="protein sequence ID" value="RID84015.1"/>
    <property type="molecule type" value="Genomic_DNA"/>
</dbReference>
<evidence type="ECO:0000313" key="3">
    <source>
        <dbReference type="EMBL" id="RID84015.1"/>
    </source>
</evidence>
<name>A0A398B2D6_9BACI</name>
<feature type="domain" description="CAAX prenyl protease 2/Lysostaphin resistance protein A-like" evidence="2">
    <location>
        <begin position="147"/>
        <end position="245"/>
    </location>
</feature>
<evidence type="ECO:0000313" key="4">
    <source>
        <dbReference type="Proteomes" id="UP000266016"/>
    </source>
</evidence>
<dbReference type="GO" id="GO:0008237">
    <property type="term" value="F:metallopeptidase activity"/>
    <property type="evidence" value="ECO:0007669"/>
    <property type="project" value="UniProtKB-KW"/>
</dbReference>
<organism evidence="3 4">
    <name type="scientific">Peribacillus asahii</name>
    <dbReference type="NCBI Taxonomy" id="228899"/>
    <lineage>
        <taxon>Bacteria</taxon>
        <taxon>Bacillati</taxon>
        <taxon>Bacillota</taxon>
        <taxon>Bacilli</taxon>
        <taxon>Bacillales</taxon>
        <taxon>Bacillaceae</taxon>
        <taxon>Peribacillus</taxon>
    </lineage>
</organism>
<comment type="caution">
    <text evidence="3">The sequence shown here is derived from an EMBL/GenBank/DDBJ whole genome shotgun (WGS) entry which is preliminary data.</text>
</comment>
<dbReference type="InterPro" id="IPR003675">
    <property type="entry name" value="Rce1/LyrA-like_dom"/>
</dbReference>
<feature type="transmembrane region" description="Helical" evidence="1">
    <location>
        <begin position="210"/>
        <end position="227"/>
    </location>
</feature>
<keyword evidence="3" id="KW-0378">Hydrolase</keyword>
<dbReference type="GO" id="GO:0004175">
    <property type="term" value="F:endopeptidase activity"/>
    <property type="evidence" value="ECO:0007669"/>
    <property type="project" value="UniProtKB-ARBA"/>
</dbReference>
<accession>A0A398B2D6</accession>
<keyword evidence="4" id="KW-1185">Reference proteome</keyword>
<dbReference type="AlphaFoldDB" id="A0A398B2D6"/>
<keyword evidence="1" id="KW-1133">Transmembrane helix</keyword>
<keyword evidence="3" id="KW-0645">Protease</keyword>
<dbReference type="Pfam" id="PF02517">
    <property type="entry name" value="Rce1-like"/>
    <property type="match status" value="1"/>
</dbReference>
<feature type="transmembrane region" description="Helical" evidence="1">
    <location>
        <begin position="62"/>
        <end position="82"/>
    </location>
</feature>
<keyword evidence="3" id="KW-0482">Metalloprotease</keyword>
<sequence length="255" mass="29001">MDNIDLQKNGLHLTRPTDSNWNYRVFFSLMMRTLLFIVFGAVFVGLFSLLGSETPLKAAEKWWPFQAILANIATYFILRSFLRKDGIPYKSMFNYQKGSQGKYAVETLWLVLVGFILGGVSLYAAGYLLFGTFSLPTTMFQEIPVWALVLALILFPLTNGLVETPTYIGYALPRLHAITGKQWLAIILAGLALAFQHVALPLVFDIPYMLWRFLSFIPLALALGFIYMKTKRLIPIMLAHYLMDLQLVIQLVLMM</sequence>
<feature type="transmembrane region" description="Helical" evidence="1">
    <location>
        <begin position="29"/>
        <end position="50"/>
    </location>
</feature>
<dbReference type="RefSeq" id="WP_119117867.1">
    <property type="nucleotide sequence ID" value="NZ_QWVS01000028.1"/>
</dbReference>
<dbReference type="GO" id="GO:0080120">
    <property type="term" value="P:CAAX-box protein maturation"/>
    <property type="evidence" value="ECO:0007669"/>
    <property type="project" value="UniProtKB-ARBA"/>
</dbReference>
<dbReference type="GO" id="GO:0006508">
    <property type="term" value="P:proteolysis"/>
    <property type="evidence" value="ECO:0007669"/>
    <property type="project" value="UniProtKB-KW"/>
</dbReference>
<dbReference type="Proteomes" id="UP000266016">
    <property type="component" value="Unassembled WGS sequence"/>
</dbReference>
<feature type="transmembrane region" description="Helical" evidence="1">
    <location>
        <begin position="103"/>
        <end position="123"/>
    </location>
</feature>